<keyword evidence="2" id="KW-0378">Hydrolase</keyword>
<evidence type="ECO:0000259" key="1">
    <source>
        <dbReference type="SMART" id="SM00849"/>
    </source>
</evidence>
<protein>
    <submittedName>
        <fullName evidence="2">MBL fold metallo-hydrolase</fullName>
        <ecNumber evidence="2">3.-.-.-</ecNumber>
    </submittedName>
</protein>
<dbReference type="SMART" id="SM00849">
    <property type="entry name" value="Lactamase_B"/>
    <property type="match status" value="1"/>
</dbReference>
<dbReference type="EC" id="3.-.-.-" evidence="2"/>
<organism evidence="2 3">
    <name type="scientific">Virgibacillus xinjiangensis</name>
    <dbReference type="NCBI Taxonomy" id="393090"/>
    <lineage>
        <taxon>Bacteria</taxon>
        <taxon>Bacillati</taxon>
        <taxon>Bacillota</taxon>
        <taxon>Bacilli</taxon>
        <taxon>Bacillales</taxon>
        <taxon>Bacillaceae</taxon>
        <taxon>Virgibacillus</taxon>
    </lineage>
</organism>
<sequence>MIEAYERENVTCIEGTIERSGRNNGKIYCFMTDGLLIDTSAPCLESELIPFYENNVFDQVVLTHSHEDHTGTAAWIQANQEVPIHVHEKGIRTCEEGCNYPKYRQMAWGIRQPFRPSPLGATISSRNHEWKVIYTPGHANDHISLLDEETGRLFTGDLYVSPKTKVIMNTESIPVIMDSIRTLLRFDFGPIYCCHAGYIENGKEMLQKKLMYLEDLSEEVKSLHRQGQSAMEIKEKLFPKTYPIIGISEGEWDSLHIITSIISGFTAENDPKRGREGETI</sequence>
<evidence type="ECO:0000313" key="3">
    <source>
        <dbReference type="Proteomes" id="UP001595279"/>
    </source>
</evidence>
<dbReference type="InterPro" id="IPR036866">
    <property type="entry name" value="RibonucZ/Hydroxyglut_hydro"/>
</dbReference>
<dbReference type="Proteomes" id="UP001595279">
    <property type="component" value="Unassembled WGS sequence"/>
</dbReference>
<name>A0ABV7CWK4_9BACI</name>
<dbReference type="InterPro" id="IPR050662">
    <property type="entry name" value="Sec-metab_biosynth-thioest"/>
</dbReference>
<dbReference type="Gene3D" id="3.60.15.10">
    <property type="entry name" value="Ribonuclease Z/Hydroxyacylglutathione hydrolase-like"/>
    <property type="match status" value="1"/>
</dbReference>
<dbReference type="EMBL" id="JBHRSA010000042">
    <property type="protein sequence ID" value="MFC3040734.1"/>
    <property type="molecule type" value="Genomic_DNA"/>
</dbReference>
<proteinExistence type="predicted"/>
<reference evidence="3" key="1">
    <citation type="journal article" date="2019" name="Int. J. Syst. Evol. Microbiol.">
        <title>The Global Catalogue of Microorganisms (GCM) 10K type strain sequencing project: providing services to taxonomists for standard genome sequencing and annotation.</title>
        <authorList>
            <consortium name="The Broad Institute Genomics Platform"/>
            <consortium name="The Broad Institute Genome Sequencing Center for Infectious Disease"/>
            <person name="Wu L."/>
            <person name="Ma J."/>
        </authorList>
    </citation>
    <scope>NUCLEOTIDE SEQUENCE [LARGE SCALE GENOMIC DNA]</scope>
    <source>
        <strain evidence="3">KCTC 13128</strain>
    </source>
</reference>
<comment type="caution">
    <text evidence="2">The sequence shown here is derived from an EMBL/GenBank/DDBJ whole genome shotgun (WGS) entry which is preliminary data.</text>
</comment>
<dbReference type="RefSeq" id="WP_390272257.1">
    <property type="nucleotide sequence ID" value="NZ_JBHRSA010000042.1"/>
</dbReference>
<evidence type="ECO:0000313" key="2">
    <source>
        <dbReference type="EMBL" id="MFC3040734.1"/>
    </source>
</evidence>
<gene>
    <name evidence="2" type="ORF">ACFOGI_10795</name>
</gene>
<dbReference type="Pfam" id="PF00753">
    <property type="entry name" value="Lactamase_B"/>
    <property type="match status" value="1"/>
</dbReference>
<feature type="domain" description="Metallo-beta-lactamase" evidence="1">
    <location>
        <begin position="21"/>
        <end position="195"/>
    </location>
</feature>
<accession>A0ABV7CWK4</accession>
<dbReference type="PANTHER" id="PTHR23131">
    <property type="entry name" value="ENDORIBONUCLEASE LACTB2"/>
    <property type="match status" value="1"/>
</dbReference>
<dbReference type="InterPro" id="IPR001279">
    <property type="entry name" value="Metallo-B-lactamas"/>
</dbReference>
<keyword evidence="3" id="KW-1185">Reference proteome</keyword>
<dbReference type="GO" id="GO:0016787">
    <property type="term" value="F:hydrolase activity"/>
    <property type="evidence" value="ECO:0007669"/>
    <property type="project" value="UniProtKB-KW"/>
</dbReference>
<dbReference type="PANTHER" id="PTHR23131:SF4">
    <property type="entry name" value="METALLO-BETA-LACTAMASE SUPERFAMILY POTEIN"/>
    <property type="match status" value="1"/>
</dbReference>
<dbReference type="SUPFAM" id="SSF56281">
    <property type="entry name" value="Metallo-hydrolase/oxidoreductase"/>
    <property type="match status" value="1"/>
</dbReference>